<evidence type="ECO:0000256" key="2">
    <source>
        <dbReference type="ARBA" id="ARBA00022617"/>
    </source>
</evidence>
<keyword evidence="10" id="KW-1185">Reference proteome</keyword>
<organism evidence="9 10">
    <name type="scientific">Legionella londiniensis</name>
    <dbReference type="NCBI Taxonomy" id="45068"/>
    <lineage>
        <taxon>Bacteria</taxon>
        <taxon>Pseudomonadati</taxon>
        <taxon>Pseudomonadota</taxon>
        <taxon>Gammaproteobacteria</taxon>
        <taxon>Legionellales</taxon>
        <taxon>Legionellaceae</taxon>
        <taxon>Legionella</taxon>
    </lineage>
</organism>
<sequence length="140" mass="15770">MRKWFLVGIFCLPPALHAVNDFDREQIQKRIKPLGEVRIKEEDQGPGKEKTEPEAKEVAKKEPAQEIYEQYCQVCHQAGVAGAPKFRDAADWKKRLEEKKLDGLTASAIKGLNAMPPKGTCMQCSDEEIKAAVQYMVPEV</sequence>
<evidence type="ECO:0000256" key="3">
    <source>
        <dbReference type="ARBA" id="ARBA00022723"/>
    </source>
</evidence>
<dbReference type="PROSITE" id="PS51007">
    <property type="entry name" value="CYTC"/>
    <property type="match status" value="1"/>
</dbReference>
<dbReference type="PANTHER" id="PTHR40942">
    <property type="match status" value="1"/>
</dbReference>
<feature type="region of interest" description="Disordered" evidence="7">
    <location>
        <begin position="33"/>
        <end position="60"/>
    </location>
</feature>
<dbReference type="InterPro" id="IPR002323">
    <property type="entry name" value="Cyt_CIE"/>
</dbReference>
<evidence type="ECO:0000256" key="7">
    <source>
        <dbReference type="SAM" id="MobiDB-lite"/>
    </source>
</evidence>
<dbReference type="GO" id="GO:0005506">
    <property type="term" value="F:iron ion binding"/>
    <property type="evidence" value="ECO:0007669"/>
    <property type="project" value="InterPro"/>
</dbReference>
<reference evidence="9 10" key="1">
    <citation type="submission" date="2015-11" db="EMBL/GenBank/DDBJ databases">
        <title>Genomic analysis of 38 Legionella species identifies large and diverse effector repertoires.</title>
        <authorList>
            <person name="Burstein D."/>
            <person name="Amaro F."/>
            <person name="Zusman T."/>
            <person name="Lifshitz Z."/>
            <person name="Cohen O."/>
            <person name="Gilbert J.A."/>
            <person name="Pupko T."/>
            <person name="Shuman H.A."/>
            <person name="Segal G."/>
        </authorList>
    </citation>
    <scope>NUCLEOTIDE SEQUENCE [LARGE SCALE GENOMIC DNA]</scope>
    <source>
        <strain evidence="9 10">ATCC 49505</strain>
    </source>
</reference>
<keyword evidence="3 6" id="KW-0479">Metal-binding</keyword>
<evidence type="ECO:0000256" key="5">
    <source>
        <dbReference type="ARBA" id="ARBA00023004"/>
    </source>
</evidence>
<protein>
    <submittedName>
        <fullName evidence="9">Cytochrome c5</fullName>
    </submittedName>
</protein>
<keyword evidence="4" id="KW-0249">Electron transport</keyword>
<evidence type="ECO:0000256" key="6">
    <source>
        <dbReference type="PROSITE-ProRule" id="PRU00433"/>
    </source>
</evidence>
<evidence type="ECO:0000313" key="9">
    <source>
        <dbReference type="EMBL" id="KTD23056.1"/>
    </source>
</evidence>
<dbReference type="PRINTS" id="PR00607">
    <property type="entry name" value="CYTCHROMECIE"/>
</dbReference>
<dbReference type="GO" id="GO:0020037">
    <property type="term" value="F:heme binding"/>
    <property type="evidence" value="ECO:0007669"/>
    <property type="project" value="InterPro"/>
</dbReference>
<dbReference type="EMBL" id="LNYK01000002">
    <property type="protein sequence ID" value="KTD23056.1"/>
    <property type="molecule type" value="Genomic_DNA"/>
</dbReference>
<dbReference type="RefSeq" id="WP_058528306.1">
    <property type="nucleotide sequence ID" value="NZ_CAAAHZ010000012.1"/>
</dbReference>
<dbReference type="InterPro" id="IPR036909">
    <property type="entry name" value="Cyt_c-like_dom_sf"/>
</dbReference>
<dbReference type="Pfam" id="PF13442">
    <property type="entry name" value="Cytochrome_CBB3"/>
    <property type="match status" value="1"/>
</dbReference>
<evidence type="ECO:0000313" key="10">
    <source>
        <dbReference type="Proteomes" id="UP000054997"/>
    </source>
</evidence>
<dbReference type="Proteomes" id="UP000054997">
    <property type="component" value="Unassembled WGS sequence"/>
</dbReference>
<dbReference type="PATRIC" id="fig|45068.5.peg.307"/>
<comment type="caution">
    <text evidence="9">The sequence shown here is derived from an EMBL/GenBank/DDBJ whole genome shotgun (WGS) entry which is preliminary data.</text>
</comment>
<dbReference type="STRING" id="45068.Llon_0290"/>
<evidence type="ECO:0000259" key="8">
    <source>
        <dbReference type="PROSITE" id="PS51007"/>
    </source>
</evidence>
<dbReference type="Gene3D" id="1.10.760.10">
    <property type="entry name" value="Cytochrome c-like domain"/>
    <property type="match status" value="1"/>
</dbReference>
<gene>
    <name evidence="9" type="ORF">Llon_0290</name>
</gene>
<dbReference type="SUPFAM" id="SSF46626">
    <property type="entry name" value="Cytochrome c"/>
    <property type="match status" value="1"/>
</dbReference>
<evidence type="ECO:0000256" key="4">
    <source>
        <dbReference type="ARBA" id="ARBA00022982"/>
    </source>
</evidence>
<evidence type="ECO:0000256" key="1">
    <source>
        <dbReference type="ARBA" id="ARBA00022448"/>
    </source>
</evidence>
<dbReference type="AlphaFoldDB" id="A0A0W0VS69"/>
<name>A0A0W0VS69_9GAMM</name>
<dbReference type="InterPro" id="IPR009056">
    <property type="entry name" value="Cyt_c-like_dom"/>
</dbReference>
<keyword evidence="2 6" id="KW-0349">Heme</keyword>
<dbReference type="PANTHER" id="PTHR40942:SF2">
    <property type="entry name" value="CYTOCHROME-RELATED"/>
    <property type="match status" value="1"/>
</dbReference>
<keyword evidence="5 6" id="KW-0408">Iron</keyword>
<proteinExistence type="predicted"/>
<dbReference type="GO" id="GO:0009055">
    <property type="term" value="F:electron transfer activity"/>
    <property type="evidence" value="ECO:0007669"/>
    <property type="project" value="InterPro"/>
</dbReference>
<dbReference type="OrthoDB" id="9814708at2"/>
<feature type="domain" description="Cytochrome c" evidence="8">
    <location>
        <begin position="59"/>
        <end position="140"/>
    </location>
</feature>
<accession>A0A0W0VS69</accession>
<keyword evidence="1" id="KW-0813">Transport</keyword>